<comment type="caution">
    <text evidence="1">The sequence shown here is derived from an EMBL/GenBank/DDBJ whole genome shotgun (WGS) entry which is preliminary data.</text>
</comment>
<evidence type="ECO:0000313" key="1">
    <source>
        <dbReference type="EMBL" id="MEQ2217626.1"/>
    </source>
</evidence>
<gene>
    <name evidence="1" type="ORF">XENOCAPTIV_017060</name>
</gene>
<proteinExistence type="predicted"/>
<organism evidence="1 2">
    <name type="scientific">Xenoophorus captivus</name>
    <dbReference type="NCBI Taxonomy" id="1517983"/>
    <lineage>
        <taxon>Eukaryota</taxon>
        <taxon>Metazoa</taxon>
        <taxon>Chordata</taxon>
        <taxon>Craniata</taxon>
        <taxon>Vertebrata</taxon>
        <taxon>Euteleostomi</taxon>
        <taxon>Actinopterygii</taxon>
        <taxon>Neopterygii</taxon>
        <taxon>Teleostei</taxon>
        <taxon>Neoteleostei</taxon>
        <taxon>Acanthomorphata</taxon>
        <taxon>Ovalentaria</taxon>
        <taxon>Atherinomorphae</taxon>
        <taxon>Cyprinodontiformes</taxon>
        <taxon>Goodeidae</taxon>
        <taxon>Xenoophorus</taxon>
    </lineage>
</organism>
<evidence type="ECO:0000313" key="2">
    <source>
        <dbReference type="Proteomes" id="UP001434883"/>
    </source>
</evidence>
<accession>A0ABV0SCL6</accession>
<dbReference type="Proteomes" id="UP001434883">
    <property type="component" value="Unassembled WGS sequence"/>
</dbReference>
<name>A0ABV0SCL6_9TELE</name>
<reference evidence="1 2" key="1">
    <citation type="submission" date="2021-06" db="EMBL/GenBank/DDBJ databases">
        <authorList>
            <person name="Palmer J.M."/>
        </authorList>
    </citation>
    <scope>NUCLEOTIDE SEQUENCE [LARGE SCALE GENOMIC DNA]</scope>
    <source>
        <strain evidence="1 2">XC_2019</strain>
        <tissue evidence="1">Muscle</tissue>
    </source>
</reference>
<keyword evidence="2" id="KW-1185">Reference proteome</keyword>
<dbReference type="EMBL" id="JAHRIN010075975">
    <property type="protein sequence ID" value="MEQ2217626.1"/>
    <property type="molecule type" value="Genomic_DNA"/>
</dbReference>
<protein>
    <submittedName>
        <fullName evidence="1">Uncharacterized protein</fullName>
    </submittedName>
</protein>
<sequence>MGGMEDFMFDCASVLGCKATEMAQVKAAGGTPRSHQDFAELYSDMATVSSSAGWSKKQSNVLKTTDLTLNGKVLVHCDNICTGVWKITLLFLCIQLNYSINCW</sequence>